<dbReference type="SUPFAM" id="SSF47323">
    <property type="entry name" value="Anticodon-binding domain of a subclass of class I aminoacyl-tRNA synthetases"/>
    <property type="match status" value="1"/>
</dbReference>
<keyword evidence="3 9" id="KW-0547">Nucleotide-binding</keyword>
<dbReference type="Gene3D" id="1.10.730.10">
    <property type="entry name" value="Isoleucyl-tRNA Synthetase, Domain 1"/>
    <property type="match status" value="1"/>
</dbReference>
<feature type="short sequence motif" description="'HIGH' region" evidence="9">
    <location>
        <begin position="58"/>
        <end position="68"/>
    </location>
</feature>
<dbReference type="InterPro" id="IPR009008">
    <property type="entry name" value="Val/Leu/Ile-tRNA-synth_edit"/>
</dbReference>
<dbReference type="PRINTS" id="PR00986">
    <property type="entry name" value="TRNASYNTHVAL"/>
</dbReference>
<dbReference type="InterPro" id="IPR013155">
    <property type="entry name" value="M/V/L/I-tRNA-synth_anticd-bd"/>
</dbReference>
<protein>
    <recommendedName>
        <fullName evidence="9">Valine--tRNA ligase</fullName>
        <ecNumber evidence="9">6.1.1.9</ecNumber>
    </recommendedName>
    <alternativeName>
        <fullName evidence="9">Valyl-tRNA synthetase</fullName>
        <shortName evidence="9">ValRS</shortName>
    </alternativeName>
</protein>
<dbReference type="SUPFAM" id="SSF52374">
    <property type="entry name" value="Nucleotidylyl transferase"/>
    <property type="match status" value="1"/>
</dbReference>
<comment type="subcellular location">
    <subcellularLocation>
        <location evidence="9">Cytoplasm</location>
    </subcellularLocation>
</comment>
<dbReference type="GO" id="GO:0006438">
    <property type="term" value="P:valyl-tRNA aminoacylation"/>
    <property type="evidence" value="ECO:0007669"/>
    <property type="project" value="UniProtKB-UniRule"/>
</dbReference>
<dbReference type="SUPFAM" id="SSF46589">
    <property type="entry name" value="tRNA-binding arm"/>
    <property type="match status" value="1"/>
</dbReference>
<reference evidence="13 14" key="1">
    <citation type="journal article" date="2014" name="Genome Announc.">
        <title>Draft genome sequences of eight enterohepatic helicobacter species isolated from both laboratory and wild rodents.</title>
        <authorList>
            <person name="Sheh A."/>
            <person name="Shen Z."/>
            <person name="Fox J.G."/>
        </authorList>
    </citation>
    <scope>NUCLEOTIDE SEQUENCE [LARGE SCALE GENOMIC DNA]</scope>
    <source>
        <strain evidence="13 14">ATCC 700114</strain>
    </source>
</reference>
<dbReference type="InterPro" id="IPR001412">
    <property type="entry name" value="aa-tRNA-synth_I_CS"/>
</dbReference>
<dbReference type="InterPro" id="IPR019499">
    <property type="entry name" value="Val-tRNA_synth_tRNA-bd"/>
</dbReference>
<dbReference type="SUPFAM" id="SSF50677">
    <property type="entry name" value="ValRS/IleRS/LeuRS editing domain"/>
    <property type="match status" value="1"/>
</dbReference>
<dbReference type="PROSITE" id="PS00178">
    <property type="entry name" value="AA_TRNA_LIGASE_I"/>
    <property type="match status" value="1"/>
</dbReference>
<dbReference type="CDD" id="cd00817">
    <property type="entry name" value="ValRS_core"/>
    <property type="match status" value="1"/>
</dbReference>
<evidence type="ECO:0000256" key="2">
    <source>
        <dbReference type="ARBA" id="ARBA00022598"/>
    </source>
</evidence>
<dbReference type="NCBIfam" id="TIGR00422">
    <property type="entry name" value="valS"/>
    <property type="match status" value="1"/>
</dbReference>
<comment type="domain">
    <text evidence="9">ValRS has two distinct active sites: one for aminoacylation and one for editing. The misactivated threonine is translocated from the active site to the editing site.</text>
</comment>
<dbReference type="Pfam" id="PF08264">
    <property type="entry name" value="Anticodon_1"/>
    <property type="match status" value="1"/>
</dbReference>
<dbReference type="AlphaFoldDB" id="A0A4U8SFG7"/>
<comment type="similarity">
    <text evidence="9">Belongs to the class-I aminoacyl-tRNA synthetase family. ValS type 1 subfamily.</text>
</comment>
<comment type="function">
    <text evidence="9">Catalyzes the attachment of valine to tRNA(Val). As ValRS can inadvertently accommodate and process structurally similar amino acids such as threonine, to avoid such errors, it has a 'posttransfer' editing activity that hydrolyzes mischarged Thr-tRNA(Val) in a tRNA-dependent manner.</text>
</comment>
<dbReference type="GO" id="GO:0005829">
    <property type="term" value="C:cytosol"/>
    <property type="evidence" value="ECO:0007669"/>
    <property type="project" value="TreeGrafter"/>
</dbReference>
<dbReference type="InterPro" id="IPR002303">
    <property type="entry name" value="Valyl-tRNA_ligase"/>
</dbReference>
<dbReference type="Gene3D" id="6.10.20.10">
    <property type="entry name" value="Lysine tRNA ligase, stem contact fold domain"/>
    <property type="match status" value="1"/>
</dbReference>
<dbReference type="InterPro" id="IPR014729">
    <property type="entry name" value="Rossmann-like_a/b/a_fold"/>
</dbReference>
<evidence type="ECO:0000259" key="11">
    <source>
        <dbReference type="Pfam" id="PF08264"/>
    </source>
</evidence>
<evidence type="ECO:0000256" key="4">
    <source>
        <dbReference type="ARBA" id="ARBA00022840"/>
    </source>
</evidence>
<dbReference type="InterPro" id="IPR042078">
    <property type="entry name" value="Lys-tRNA-ligase_SC_fold"/>
</dbReference>
<comment type="caution">
    <text evidence="13">The sequence shown here is derived from an EMBL/GenBank/DDBJ whole genome shotgun (WGS) entry which is preliminary data.</text>
</comment>
<evidence type="ECO:0000256" key="1">
    <source>
        <dbReference type="ARBA" id="ARBA00022490"/>
    </source>
</evidence>
<dbReference type="PANTHER" id="PTHR11946">
    <property type="entry name" value="VALYL-TRNA SYNTHETASES"/>
    <property type="match status" value="1"/>
</dbReference>
<comment type="domain">
    <text evidence="9">The C-terminal coiled-coil domain is crucial for aminoacylation activity.</text>
</comment>
<keyword evidence="5 9" id="KW-0648">Protein biosynthesis</keyword>
<evidence type="ECO:0000256" key="7">
    <source>
        <dbReference type="ARBA" id="ARBA00023146"/>
    </source>
</evidence>
<dbReference type="GO" id="GO:0005524">
    <property type="term" value="F:ATP binding"/>
    <property type="evidence" value="ECO:0007669"/>
    <property type="project" value="UniProtKB-UniRule"/>
</dbReference>
<feature type="domain" description="Valyl-tRNA synthetase tRNA-binding arm" evidence="12">
    <location>
        <begin position="863"/>
        <end position="924"/>
    </location>
</feature>
<dbReference type="FunFam" id="3.40.50.620:FF:000382">
    <property type="entry name" value="Valine--tRNA ligase"/>
    <property type="match status" value="1"/>
</dbReference>
<dbReference type="Proteomes" id="UP000029878">
    <property type="component" value="Unassembled WGS sequence"/>
</dbReference>
<keyword evidence="7 9" id="KW-0030">Aminoacyl-tRNA synthetase</keyword>
<evidence type="ECO:0000256" key="9">
    <source>
        <dbReference type="HAMAP-Rule" id="MF_02004"/>
    </source>
</evidence>
<evidence type="ECO:0000256" key="5">
    <source>
        <dbReference type="ARBA" id="ARBA00022917"/>
    </source>
</evidence>
<dbReference type="Pfam" id="PF00133">
    <property type="entry name" value="tRNA-synt_1"/>
    <property type="match status" value="1"/>
</dbReference>
<evidence type="ECO:0000259" key="12">
    <source>
        <dbReference type="Pfam" id="PF10458"/>
    </source>
</evidence>
<dbReference type="PANTHER" id="PTHR11946:SF93">
    <property type="entry name" value="VALINE--TRNA LIGASE, CHLOROPLASTIC_MITOCHONDRIAL 2"/>
    <property type="match status" value="1"/>
</dbReference>
<evidence type="ECO:0000313" key="13">
    <source>
        <dbReference type="EMBL" id="TLD84933.1"/>
    </source>
</evidence>
<accession>A0A4U8SFG7</accession>
<gene>
    <name evidence="9" type="primary">valS</name>
    <name evidence="13" type="ORF">LS81_000815</name>
</gene>
<keyword evidence="1 9" id="KW-0963">Cytoplasm</keyword>
<comment type="catalytic activity">
    <reaction evidence="8 9">
        <text>tRNA(Val) + L-valine + ATP = L-valyl-tRNA(Val) + AMP + diphosphate</text>
        <dbReference type="Rhea" id="RHEA:10704"/>
        <dbReference type="Rhea" id="RHEA-COMP:9672"/>
        <dbReference type="Rhea" id="RHEA-COMP:9708"/>
        <dbReference type="ChEBI" id="CHEBI:30616"/>
        <dbReference type="ChEBI" id="CHEBI:33019"/>
        <dbReference type="ChEBI" id="CHEBI:57762"/>
        <dbReference type="ChEBI" id="CHEBI:78442"/>
        <dbReference type="ChEBI" id="CHEBI:78537"/>
        <dbReference type="ChEBI" id="CHEBI:456215"/>
        <dbReference type="EC" id="6.1.1.9"/>
    </reaction>
</comment>
<keyword evidence="2 9" id="KW-0436">Ligase</keyword>
<dbReference type="HAMAP" id="MF_02004">
    <property type="entry name" value="Val_tRNA_synth_type1"/>
    <property type="match status" value="1"/>
</dbReference>
<evidence type="ECO:0000256" key="3">
    <source>
        <dbReference type="ARBA" id="ARBA00022741"/>
    </source>
</evidence>
<dbReference type="InterPro" id="IPR009080">
    <property type="entry name" value="tRNAsynth_Ia_anticodon-bd"/>
</dbReference>
<feature type="short sequence motif" description="'KMSKS' region" evidence="9">
    <location>
        <begin position="563"/>
        <end position="567"/>
    </location>
</feature>
<dbReference type="EC" id="6.1.1.9" evidence="9"/>
<evidence type="ECO:0000256" key="6">
    <source>
        <dbReference type="ARBA" id="ARBA00023054"/>
    </source>
</evidence>
<dbReference type="Gene3D" id="1.10.287.380">
    <property type="entry name" value="Valyl-tRNA synthetase, C-terminal domain"/>
    <property type="match status" value="1"/>
</dbReference>
<dbReference type="Gene3D" id="3.90.740.10">
    <property type="entry name" value="Valyl/Leucyl/Isoleucyl-tRNA synthetase, editing domain"/>
    <property type="match status" value="1"/>
</dbReference>
<dbReference type="InterPro" id="IPR010978">
    <property type="entry name" value="tRNA-bd_arm"/>
</dbReference>
<evidence type="ECO:0000313" key="14">
    <source>
        <dbReference type="Proteomes" id="UP000029878"/>
    </source>
</evidence>
<evidence type="ECO:0000256" key="8">
    <source>
        <dbReference type="ARBA" id="ARBA00047552"/>
    </source>
</evidence>
<sequence>MSQEQNTSINDKRVFNHAWEQLIYKECEEKGYFEPDCHQIYNPHYKNPKPFCIMMPPPNVTGVLHIGHALTFTLQDIITRYKRMDGFRVLWQPGLDHAGIATQNVVEKRLLAEGIKKEDIGREAFIQKVWEWKEESGGKILEQMRIMGFSPAFKRTRFTMDKGLENAVKESFCSWYEKGFIYRGERMINWCTHDGALSDIEVEYEENKGKLYYLRYYLSEYMDSNGHIIEDIVKNEGSEKEQPYIIVATTRPETFFGDTALMVHPEDSRYKHLIGKTLTLPLVGRKIQIIADSIVDMEFGSGAVKVTPAHDMNDYEVSLRHNLEHIVVFDKNGILNEYCGEFRGMERLKAREHIVSALEEAGFVEKIEDYTNKVGVCYRCGNIIEPYISKQWFVRKEAAQGAIERVNNAETRFYPSQWKNNYDAWMRDLRDWCISRQLWWGHRIPVFYCECGNEFASKNENPVCPKCGSKNITQDNDVLDTWFSSGLWTHSTLGFGNGDFGKGELWQENDLNDFHPNSLLITGFDILFFWVARMLLSADINCKEIAFKDIYLHALVLDEKGQKMSKSKGNVIDPLNLCATYSPDVVRFSLAFLCVQGRDIRLSQKQLEITRNFTNKIINAMSFLELYAGQLEAQYVFSEKENLQEYKTPLGIYMKSRLNLAIAEVRNALEAYRFDLYASVLYRFLWNEFCDIGIECAKASKESVFELASILIESMKLLHPLMPFLSEYIFQRLLGRDIEAGLKENRSIMIESFPKDTARNITLEKGFEITLDSITTIRRMRANLGISSDVLSKVFIELQKDDQELLQSLYIGQDSVSFDRLFVSFVAKLAKVQEVVFVDSKPSQCIADIGEITKVYLAASNFDVAGILERLDKQEQKIQKEITKLEGMLNNKNFIANAPESVVLQNKQNLHDLQEKLTKVLDEKKALQV</sequence>
<dbReference type="InterPro" id="IPR037118">
    <property type="entry name" value="Val-tRNA_synth_C_sf"/>
</dbReference>
<dbReference type="InterPro" id="IPR002300">
    <property type="entry name" value="aa-tRNA-synth_Ia"/>
</dbReference>
<dbReference type="NCBIfam" id="NF004349">
    <property type="entry name" value="PRK05729.1"/>
    <property type="match status" value="1"/>
</dbReference>
<dbReference type="CDD" id="cd07962">
    <property type="entry name" value="Anticodon_Ia_Val"/>
    <property type="match status" value="1"/>
</dbReference>
<proteinExistence type="inferred from homology"/>
<dbReference type="Pfam" id="PF10458">
    <property type="entry name" value="Val_tRNA-synt_C"/>
    <property type="match status" value="1"/>
</dbReference>
<comment type="subunit">
    <text evidence="9">Monomer.</text>
</comment>
<organism evidence="13 14">
    <name type="scientific">Helicobacter trogontum</name>
    <dbReference type="NCBI Taxonomy" id="50960"/>
    <lineage>
        <taxon>Bacteria</taxon>
        <taxon>Pseudomonadati</taxon>
        <taxon>Campylobacterota</taxon>
        <taxon>Epsilonproteobacteria</taxon>
        <taxon>Campylobacterales</taxon>
        <taxon>Helicobacteraceae</taxon>
        <taxon>Helicobacter</taxon>
    </lineage>
</organism>
<dbReference type="InterPro" id="IPR033705">
    <property type="entry name" value="Anticodon_Ia_Val"/>
</dbReference>
<feature type="domain" description="Methionyl/Valyl/Leucyl/Isoleucyl-tRNA synthetase anticodon-binding" evidence="11">
    <location>
        <begin position="653"/>
        <end position="790"/>
    </location>
</feature>
<keyword evidence="6 9" id="KW-0175">Coiled coil</keyword>
<dbReference type="OrthoDB" id="9810365at2"/>
<keyword evidence="4 9" id="KW-0067">ATP-binding</keyword>
<dbReference type="RefSeq" id="WP_034347453.1">
    <property type="nucleotide sequence ID" value="NZ_FZNG01000002.1"/>
</dbReference>
<dbReference type="Gene3D" id="3.40.50.620">
    <property type="entry name" value="HUPs"/>
    <property type="match status" value="2"/>
</dbReference>
<feature type="domain" description="Aminoacyl-tRNA synthetase class Ia" evidence="10">
    <location>
        <begin position="24"/>
        <end position="603"/>
    </location>
</feature>
<dbReference type="GO" id="GO:0004832">
    <property type="term" value="F:valine-tRNA ligase activity"/>
    <property type="evidence" value="ECO:0007669"/>
    <property type="project" value="UniProtKB-UniRule"/>
</dbReference>
<name>A0A4U8SFG7_9HELI</name>
<evidence type="ECO:0000259" key="10">
    <source>
        <dbReference type="Pfam" id="PF00133"/>
    </source>
</evidence>
<dbReference type="GO" id="GO:0002161">
    <property type="term" value="F:aminoacyl-tRNA deacylase activity"/>
    <property type="evidence" value="ECO:0007669"/>
    <property type="project" value="InterPro"/>
</dbReference>
<feature type="binding site" evidence="9">
    <location>
        <position position="566"/>
    </location>
    <ligand>
        <name>ATP</name>
        <dbReference type="ChEBI" id="CHEBI:30616"/>
    </ligand>
</feature>
<dbReference type="EMBL" id="JRPL02000001">
    <property type="protein sequence ID" value="TLD84933.1"/>
    <property type="molecule type" value="Genomic_DNA"/>
</dbReference>